<reference evidence="6 7" key="1">
    <citation type="submission" date="2021-07" db="EMBL/GenBank/DDBJ databases">
        <title>Paenibacillus radiodurans sp. nov., isolated from the southeastern edge of Tengger Desert.</title>
        <authorList>
            <person name="Zhang G."/>
        </authorList>
    </citation>
    <scope>NUCLEOTIDE SEQUENCE [LARGE SCALE GENOMIC DNA]</scope>
    <source>
        <strain evidence="6 7">CCM 7311</strain>
    </source>
</reference>
<dbReference type="Proteomes" id="UP001519887">
    <property type="component" value="Unassembled WGS sequence"/>
</dbReference>
<dbReference type="RefSeq" id="WP_210037925.1">
    <property type="nucleotide sequence ID" value="NZ_JBHLVU010000022.1"/>
</dbReference>
<keyword evidence="5" id="KW-0449">Lipoprotein</keyword>
<evidence type="ECO:0000256" key="3">
    <source>
        <dbReference type="ARBA" id="ARBA00023136"/>
    </source>
</evidence>
<dbReference type="InterPro" id="IPR050490">
    <property type="entry name" value="Bact_solute-bd_prot1"/>
</dbReference>
<keyword evidence="3" id="KW-0472">Membrane</keyword>
<dbReference type="CDD" id="cd13580">
    <property type="entry name" value="PBP2_AlgQ_like_1"/>
    <property type="match status" value="1"/>
</dbReference>
<comment type="caution">
    <text evidence="6">The sequence shown here is derived from an EMBL/GenBank/DDBJ whole genome shotgun (WGS) entry which is preliminary data.</text>
</comment>
<keyword evidence="1" id="KW-1003">Cell membrane</keyword>
<dbReference type="Gene3D" id="3.40.190.10">
    <property type="entry name" value="Periplasmic binding protein-like II"/>
    <property type="match status" value="2"/>
</dbReference>
<accession>A0ABS7BWA3</accession>
<sequence length="500" mass="56325">MRSIGMIRLFVLTGIFMMLLSACFYNNTADNGKTKQKEDPLEITWTAILYAPAPPSDVVISKIEEATNTELSFTWVPDAVSEDKITIALASHTLTKVVTIQDIKSTAYLNAARGGVFWEIGPYLKDFPNLSKMNPSILQDTAIDGKNYGIYRERDLSRQGIIIRKDWLEKLGLPEPETLNDLYDIFVAFKERDPDGNLIHDTFGIPDRNDLVFGIFKTLASYEGAPNSWGLKDGKLVPDFMFKEYMDTMKFMKKLYVEKLINPDFAVTSKQQQWDYFTNEHAGVYIGNMDDSKNLNSALLKVNPDAQLDLINRINGPDGKPHIWSQAGHNGVYVFPKSQVKTEEELKRILAFFDRLGDPDIYRLTQLGIEGIHYKVIGERVYENISGAAAAIEKDVRPLSSIQVTVPELLKPDNDPIRKKNILFNADNVNFIVANPVDALESVTFNEKGNELNQIIEDATYDFILGSIDEAGFQKAIAVWSEQGGDQVIDEYNDAYHAAH</sequence>
<gene>
    <name evidence="6" type="ORF">K0U00_02360</name>
</gene>
<proteinExistence type="predicted"/>
<organism evidence="6 7">
    <name type="scientific">Paenibacillus sepulcri</name>
    <dbReference type="NCBI Taxonomy" id="359917"/>
    <lineage>
        <taxon>Bacteria</taxon>
        <taxon>Bacillati</taxon>
        <taxon>Bacillota</taxon>
        <taxon>Bacilli</taxon>
        <taxon>Bacillales</taxon>
        <taxon>Paenibacillaceae</taxon>
        <taxon>Paenibacillus</taxon>
    </lineage>
</organism>
<keyword evidence="2" id="KW-0732">Signal</keyword>
<dbReference type="SUPFAM" id="SSF53850">
    <property type="entry name" value="Periplasmic binding protein-like II"/>
    <property type="match status" value="1"/>
</dbReference>
<dbReference type="Pfam" id="PF01547">
    <property type="entry name" value="SBP_bac_1"/>
    <property type="match status" value="1"/>
</dbReference>
<keyword evidence="7" id="KW-1185">Reference proteome</keyword>
<keyword evidence="4" id="KW-0564">Palmitate</keyword>
<evidence type="ECO:0000256" key="2">
    <source>
        <dbReference type="ARBA" id="ARBA00022729"/>
    </source>
</evidence>
<dbReference type="InterPro" id="IPR006059">
    <property type="entry name" value="SBP"/>
</dbReference>
<dbReference type="EMBL" id="JAHZIK010000023">
    <property type="protein sequence ID" value="MBW7452885.1"/>
    <property type="molecule type" value="Genomic_DNA"/>
</dbReference>
<dbReference type="PROSITE" id="PS51257">
    <property type="entry name" value="PROKAR_LIPOPROTEIN"/>
    <property type="match status" value="1"/>
</dbReference>
<evidence type="ECO:0000313" key="7">
    <source>
        <dbReference type="Proteomes" id="UP001519887"/>
    </source>
</evidence>
<evidence type="ECO:0000256" key="5">
    <source>
        <dbReference type="ARBA" id="ARBA00023288"/>
    </source>
</evidence>
<name>A0ABS7BWA3_9BACL</name>
<protein>
    <submittedName>
        <fullName evidence="6">Extracellular solute-binding protein</fullName>
    </submittedName>
</protein>
<dbReference type="PANTHER" id="PTHR43649">
    <property type="entry name" value="ARABINOSE-BINDING PROTEIN-RELATED"/>
    <property type="match status" value="1"/>
</dbReference>
<evidence type="ECO:0000256" key="1">
    <source>
        <dbReference type="ARBA" id="ARBA00022475"/>
    </source>
</evidence>
<dbReference type="PANTHER" id="PTHR43649:SF33">
    <property type="entry name" value="POLYGALACTURONAN_RHAMNOGALACTURONAN-BINDING PROTEIN YTCQ"/>
    <property type="match status" value="1"/>
</dbReference>
<evidence type="ECO:0000313" key="6">
    <source>
        <dbReference type="EMBL" id="MBW7452885.1"/>
    </source>
</evidence>
<evidence type="ECO:0000256" key="4">
    <source>
        <dbReference type="ARBA" id="ARBA00023139"/>
    </source>
</evidence>